<dbReference type="Proteomes" id="UP001295740">
    <property type="component" value="Unassembled WGS sequence"/>
</dbReference>
<accession>A0AAI8VRH3</accession>
<protein>
    <submittedName>
        <fullName evidence="2">Uu.00g141580.m01.CDS01</fullName>
    </submittedName>
</protein>
<evidence type="ECO:0000313" key="3">
    <source>
        <dbReference type="Proteomes" id="UP001295740"/>
    </source>
</evidence>
<feature type="region of interest" description="Disordered" evidence="1">
    <location>
        <begin position="1"/>
        <end position="26"/>
    </location>
</feature>
<proteinExistence type="predicted"/>
<evidence type="ECO:0000313" key="2">
    <source>
        <dbReference type="EMBL" id="CAJ2509132.1"/>
    </source>
</evidence>
<name>A0AAI8VRH3_9PEZI</name>
<evidence type="ECO:0000256" key="1">
    <source>
        <dbReference type="SAM" id="MobiDB-lite"/>
    </source>
</evidence>
<dbReference type="AlphaFoldDB" id="A0AAI8VRH3"/>
<comment type="caution">
    <text evidence="2">The sequence shown here is derived from an EMBL/GenBank/DDBJ whole genome shotgun (WGS) entry which is preliminary data.</text>
</comment>
<feature type="region of interest" description="Disordered" evidence="1">
    <location>
        <begin position="206"/>
        <end position="289"/>
    </location>
</feature>
<feature type="compositionally biased region" description="Acidic residues" evidence="1">
    <location>
        <begin position="208"/>
        <end position="219"/>
    </location>
</feature>
<gene>
    <name evidence="2" type="ORF">KHLLAP_LOCUS9600</name>
</gene>
<reference evidence="2" key="1">
    <citation type="submission" date="2023-10" db="EMBL/GenBank/DDBJ databases">
        <authorList>
            <person name="Hackl T."/>
        </authorList>
    </citation>
    <scope>NUCLEOTIDE SEQUENCE</scope>
</reference>
<organism evidence="2 3">
    <name type="scientific">Anthostomella pinea</name>
    <dbReference type="NCBI Taxonomy" id="933095"/>
    <lineage>
        <taxon>Eukaryota</taxon>
        <taxon>Fungi</taxon>
        <taxon>Dikarya</taxon>
        <taxon>Ascomycota</taxon>
        <taxon>Pezizomycotina</taxon>
        <taxon>Sordariomycetes</taxon>
        <taxon>Xylariomycetidae</taxon>
        <taxon>Xylariales</taxon>
        <taxon>Xylariaceae</taxon>
        <taxon>Anthostomella</taxon>
    </lineage>
</organism>
<dbReference type="EMBL" id="CAUWAG010000012">
    <property type="protein sequence ID" value="CAJ2509132.1"/>
    <property type="molecule type" value="Genomic_DNA"/>
</dbReference>
<keyword evidence="3" id="KW-1185">Reference proteome</keyword>
<sequence>MELAPITGSLKQLPRREREQAEGTDYTDPLEIVLGGEYTATQWVIDEEDPEGRNELILHRLEKAEVSAFEQLNRKMLQYDPSDWLSLEEVLKDEWFIKRPLEAKTVEPPRRRDTGWLSRWPAALLFAVGLVWVLTDILPAGSGKNKIDESVGAKKCGLAGGKCYIEIQSRILHAQVGSPWRAGLSEDWIYVRGLLYVDLRVSAKAKDEDEDDDDDDDDKEQLKMLPISQREPYDDGTPGRNPELWKWTKVQAEREVKSYTSRSHTRPKDKRMTGDTWGRRRWVMEQHAR</sequence>